<dbReference type="EC" id="3.1.3.48" evidence="2"/>
<reference evidence="2" key="1">
    <citation type="submission" date="2022-07" db="EMBL/GenBank/DDBJ databases">
        <title>Phylogenomic reconstructions and comparative analyses of Kickxellomycotina fungi.</title>
        <authorList>
            <person name="Reynolds N.K."/>
            <person name="Stajich J.E."/>
            <person name="Barry K."/>
            <person name="Grigoriev I.V."/>
            <person name="Crous P."/>
            <person name="Smith M.E."/>
        </authorList>
    </citation>
    <scope>NUCLEOTIDE SEQUENCE</scope>
    <source>
        <strain evidence="2">NRRL 3115</strain>
    </source>
</reference>
<feature type="region of interest" description="Disordered" evidence="1">
    <location>
        <begin position="315"/>
        <end position="350"/>
    </location>
</feature>
<sequence length="510" mass="54447">MASIIDPLIPPYRFERIQPSLYRGGYPKPRNYRFLRRQRLKTIVSLIPGDQDNSLTSFCSVEGIERITLTVQSPDENVTLSEEMVSRCLELVTDPTRAPLYIHCLDGSNVTGVVVMCLRKLQLWRVASYQNEYLRFEQDGEIIPEESEFVETYSGNGLVLKNPYVSWLWPGRQAKYSDANMLPFQDGAHPVVPFVKLMPKASTEICLPDPNLVISRSATDPNMLTSSSDVAESVFGPSMQGGNTDTSQQVPSSTLSTKSDNNASTATAEAEADATTAVSDSAAMAGGSFVQNRLFRAKHGSIDVVLDTENSNLHTSLSTSALPTDVSSARDVQTGHSHTGDSDQRQLPHNDSEVSVHKLLDPILAALVAEQPISTAIDDSSKGSGSVHAKQGDNGPSSGLSKGESRGSNSTVQLEISHSYSATQKDNIAPYASNMSGVLALASQPESINNGTLSTSSIDAAAILPCSTGPAVGVLSADAGIDETQEASALVKEITLSQLVQALAIEGLGM</sequence>
<name>A0A9W8L0D7_9FUNG</name>
<keyword evidence="2" id="KW-0378">Hydrolase</keyword>
<accession>A0A9W8L0D7</accession>
<dbReference type="InterPro" id="IPR004861">
    <property type="entry name" value="Siw14-like"/>
</dbReference>
<evidence type="ECO:0000313" key="2">
    <source>
        <dbReference type="EMBL" id="KAJ2680599.1"/>
    </source>
</evidence>
<feature type="compositionally biased region" description="Low complexity" evidence="1">
    <location>
        <begin position="259"/>
        <end position="272"/>
    </location>
</feature>
<evidence type="ECO:0000313" key="3">
    <source>
        <dbReference type="Proteomes" id="UP001151518"/>
    </source>
</evidence>
<dbReference type="PANTHER" id="PTHR31126">
    <property type="entry name" value="TYROSINE-PROTEIN PHOSPHATASE"/>
    <property type="match status" value="1"/>
</dbReference>
<dbReference type="SUPFAM" id="SSF52799">
    <property type="entry name" value="(Phosphotyrosine protein) phosphatases II"/>
    <property type="match status" value="1"/>
</dbReference>
<dbReference type="GO" id="GO:0004725">
    <property type="term" value="F:protein tyrosine phosphatase activity"/>
    <property type="evidence" value="ECO:0007669"/>
    <property type="project" value="UniProtKB-EC"/>
</dbReference>
<organism evidence="2 3">
    <name type="scientific">Coemansia spiralis</name>
    <dbReference type="NCBI Taxonomy" id="417178"/>
    <lineage>
        <taxon>Eukaryota</taxon>
        <taxon>Fungi</taxon>
        <taxon>Fungi incertae sedis</taxon>
        <taxon>Zoopagomycota</taxon>
        <taxon>Kickxellomycotina</taxon>
        <taxon>Kickxellomycetes</taxon>
        <taxon>Kickxellales</taxon>
        <taxon>Kickxellaceae</taxon>
        <taxon>Coemansia</taxon>
    </lineage>
</organism>
<dbReference type="FunFam" id="3.90.190.10:FF:000084">
    <property type="entry name" value="Tyrosine phospatase-like protein"/>
    <property type="match status" value="1"/>
</dbReference>
<gene>
    <name evidence="2" type="primary">OCA6</name>
    <name evidence="2" type="ORF">GGI25_000572</name>
</gene>
<evidence type="ECO:0000256" key="1">
    <source>
        <dbReference type="SAM" id="MobiDB-lite"/>
    </source>
</evidence>
<feature type="region of interest" description="Disordered" evidence="1">
    <location>
        <begin position="218"/>
        <end position="272"/>
    </location>
</feature>
<dbReference type="OrthoDB" id="6375174at2759"/>
<dbReference type="Gene3D" id="3.90.190.10">
    <property type="entry name" value="Protein tyrosine phosphatase superfamily"/>
    <property type="match status" value="1"/>
</dbReference>
<protein>
    <submittedName>
        <fullName evidence="2">Protein-tyrosine-phosphatase</fullName>
        <ecNumber evidence="2">3.1.3.48</ecNumber>
    </submittedName>
</protein>
<proteinExistence type="predicted"/>
<dbReference type="Proteomes" id="UP001151518">
    <property type="component" value="Unassembled WGS sequence"/>
</dbReference>
<feature type="region of interest" description="Disordered" evidence="1">
    <location>
        <begin position="376"/>
        <end position="412"/>
    </location>
</feature>
<comment type="caution">
    <text evidence="2">The sequence shown here is derived from an EMBL/GenBank/DDBJ whole genome shotgun (WGS) entry which is preliminary data.</text>
</comment>
<feature type="compositionally biased region" description="Polar residues" evidence="1">
    <location>
        <begin position="394"/>
        <end position="412"/>
    </location>
</feature>
<dbReference type="EMBL" id="JANBTW010000004">
    <property type="protein sequence ID" value="KAJ2680599.1"/>
    <property type="molecule type" value="Genomic_DNA"/>
</dbReference>
<dbReference type="InterPro" id="IPR029021">
    <property type="entry name" value="Prot-tyrosine_phosphatase-like"/>
</dbReference>
<dbReference type="AlphaFoldDB" id="A0A9W8L0D7"/>
<feature type="compositionally biased region" description="Polar residues" evidence="1">
    <location>
        <begin position="218"/>
        <end position="230"/>
    </location>
</feature>
<feature type="compositionally biased region" description="Basic and acidic residues" evidence="1">
    <location>
        <begin position="338"/>
        <end position="350"/>
    </location>
</feature>
<feature type="compositionally biased region" description="Polar residues" evidence="1">
    <location>
        <begin position="315"/>
        <end position="337"/>
    </location>
</feature>
<feature type="compositionally biased region" description="Polar residues" evidence="1">
    <location>
        <begin position="240"/>
        <end position="258"/>
    </location>
</feature>
<dbReference type="PANTHER" id="PTHR31126:SF14">
    <property type="entry name" value="TYROSINE-PROTEIN PHOSPHATASE OCA6-RELATED"/>
    <property type="match status" value="1"/>
</dbReference>
<dbReference type="Pfam" id="PF03162">
    <property type="entry name" value="Y_phosphatase2"/>
    <property type="match status" value="1"/>
</dbReference>